<comment type="caution">
    <text evidence="2">The sequence shown here is derived from an EMBL/GenBank/DDBJ whole genome shotgun (WGS) entry which is preliminary data.</text>
</comment>
<evidence type="ECO:0000313" key="3">
    <source>
        <dbReference type="Proteomes" id="UP000887013"/>
    </source>
</evidence>
<name>A0A8X6MYI9_NEPPI</name>
<protein>
    <submittedName>
        <fullName evidence="2">Uncharacterized protein</fullName>
    </submittedName>
</protein>
<evidence type="ECO:0000313" key="2">
    <source>
        <dbReference type="EMBL" id="GFS84229.1"/>
    </source>
</evidence>
<dbReference type="EMBL" id="BMAW01052096">
    <property type="protein sequence ID" value="GFS84229.1"/>
    <property type="molecule type" value="Genomic_DNA"/>
</dbReference>
<sequence length="94" mass="10614">MSGLFIRRSNTQLRRRSPRGTPEVGRGSQFLADDWRLKQTMKEITRCNSESNFPESPLSSISGRLMCCVKSTEEEGLSTGCESQSMIVKFVMYA</sequence>
<proteinExistence type="predicted"/>
<keyword evidence="3" id="KW-1185">Reference proteome</keyword>
<accession>A0A8X6MYI9</accession>
<dbReference type="AlphaFoldDB" id="A0A8X6MYI9"/>
<reference evidence="2" key="1">
    <citation type="submission" date="2020-08" db="EMBL/GenBank/DDBJ databases">
        <title>Multicomponent nature underlies the extraordinary mechanical properties of spider dragline silk.</title>
        <authorList>
            <person name="Kono N."/>
            <person name="Nakamura H."/>
            <person name="Mori M."/>
            <person name="Yoshida Y."/>
            <person name="Ohtoshi R."/>
            <person name="Malay A.D."/>
            <person name="Moran D.A.P."/>
            <person name="Tomita M."/>
            <person name="Numata K."/>
            <person name="Arakawa K."/>
        </authorList>
    </citation>
    <scope>NUCLEOTIDE SEQUENCE</scope>
</reference>
<evidence type="ECO:0000256" key="1">
    <source>
        <dbReference type="SAM" id="MobiDB-lite"/>
    </source>
</evidence>
<dbReference type="OrthoDB" id="10411216at2759"/>
<gene>
    <name evidence="2" type="ORF">NPIL_399321</name>
</gene>
<feature type="region of interest" description="Disordered" evidence="1">
    <location>
        <begin position="1"/>
        <end position="27"/>
    </location>
</feature>
<organism evidence="2 3">
    <name type="scientific">Nephila pilipes</name>
    <name type="common">Giant wood spider</name>
    <name type="synonym">Nephila maculata</name>
    <dbReference type="NCBI Taxonomy" id="299642"/>
    <lineage>
        <taxon>Eukaryota</taxon>
        <taxon>Metazoa</taxon>
        <taxon>Ecdysozoa</taxon>
        <taxon>Arthropoda</taxon>
        <taxon>Chelicerata</taxon>
        <taxon>Arachnida</taxon>
        <taxon>Araneae</taxon>
        <taxon>Araneomorphae</taxon>
        <taxon>Entelegynae</taxon>
        <taxon>Araneoidea</taxon>
        <taxon>Nephilidae</taxon>
        <taxon>Nephila</taxon>
    </lineage>
</organism>
<dbReference type="Proteomes" id="UP000887013">
    <property type="component" value="Unassembled WGS sequence"/>
</dbReference>